<proteinExistence type="predicted"/>
<protein>
    <recommendedName>
        <fullName evidence="1">BioF2-like acetyltransferase domain-containing protein</fullName>
    </recommendedName>
</protein>
<keyword evidence="3" id="KW-1185">Reference proteome</keyword>
<dbReference type="SUPFAM" id="SSF55729">
    <property type="entry name" value="Acyl-CoA N-acyltransferases (Nat)"/>
    <property type="match status" value="1"/>
</dbReference>
<organism evidence="2 3">
    <name type="scientific">Sulfitobacter alexandrii</name>
    <dbReference type="NCBI Taxonomy" id="1917485"/>
    <lineage>
        <taxon>Bacteria</taxon>
        <taxon>Pseudomonadati</taxon>
        <taxon>Pseudomonadota</taxon>
        <taxon>Alphaproteobacteria</taxon>
        <taxon>Rhodobacterales</taxon>
        <taxon>Roseobacteraceae</taxon>
        <taxon>Sulfitobacter</taxon>
    </lineage>
</organism>
<reference evidence="2 3" key="1">
    <citation type="submission" date="2016-11" db="EMBL/GenBank/DDBJ databases">
        <title>Complete genome sequence of Sulfitobacter sp. AM1-D1, a toxic bacteria associated with marine dinoflagellate Alexandrium minutum in East China Sea.</title>
        <authorList>
            <person name="Yang Q."/>
            <person name="Zhang X."/>
            <person name="Tian X."/>
        </authorList>
    </citation>
    <scope>NUCLEOTIDE SEQUENCE [LARGE SCALE GENOMIC DNA]</scope>
    <source>
        <strain evidence="2 3">AM1-D1</strain>
    </source>
</reference>
<dbReference type="OrthoDB" id="341858at2"/>
<dbReference type="InterPro" id="IPR016181">
    <property type="entry name" value="Acyl_CoA_acyltransferase"/>
</dbReference>
<accession>A0A1J0WHD7</accession>
<dbReference type="Pfam" id="PF13480">
    <property type="entry name" value="Acetyltransf_6"/>
    <property type="match status" value="1"/>
</dbReference>
<dbReference type="AlphaFoldDB" id="A0A1J0WHD7"/>
<dbReference type="Gene3D" id="3.40.630.30">
    <property type="match status" value="1"/>
</dbReference>
<evidence type="ECO:0000259" key="1">
    <source>
        <dbReference type="Pfam" id="PF13480"/>
    </source>
</evidence>
<dbReference type="InterPro" id="IPR038740">
    <property type="entry name" value="BioF2-like_GNAT_dom"/>
</dbReference>
<feature type="domain" description="BioF2-like acetyltransferase" evidence="1">
    <location>
        <begin position="116"/>
        <end position="241"/>
    </location>
</feature>
<sequence length="271" mass="29559">MFDAPDPPVQPLMQSDGFAAALRLLGRPPVTLPCGLIVLRRSLAGLPVAMLPRAAPPPDLNAQLAAAGLGRVPLILSPEVPCDLPRALRIAAPRWIGVLPLAGGARARRARMHPKWRNQWRRARDAGIEVTHATLPADLSHPLFEAEQRQRAARGYDGWPLALTCAFAAAAPDQTRLFSARRGGEVIARMLFLCHGGGATYHLGQTTETGRRYHAHNLLLALACDWLEDRGHTILDLGPLDARTPELNRFKLRSGARGRPTGGSWLRWCPI</sequence>
<dbReference type="RefSeq" id="WP_071972071.1">
    <property type="nucleotide sequence ID" value="NZ_CP018076.1"/>
</dbReference>
<dbReference type="STRING" id="1917485.BOO69_10155"/>
<name>A0A1J0WHD7_9RHOB</name>
<gene>
    <name evidence="2" type="ORF">BOO69_10155</name>
</gene>
<evidence type="ECO:0000313" key="2">
    <source>
        <dbReference type="EMBL" id="APE43735.1"/>
    </source>
</evidence>
<dbReference type="EMBL" id="CP018076">
    <property type="protein sequence ID" value="APE43735.1"/>
    <property type="molecule type" value="Genomic_DNA"/>
</dbReference>
<dbReference type="KEGG" id="suam:BOO69_10155"/>
<dbReference type="Proteomes" id="UP000181897">
    <property type="component" value="Chromosome"/>
</dbReference>
<evidence type="ECO:0000313" key="3">
    <source>
        <dbReference type="Proteomes" id="UP000181897"/>
    </source>
</evidence>